<dbReference type="Gene3D" id="1.10.1200.10">
    <property type="entry name" value="ACP-like"/>
    <property type="match status" value="1"/>
</dbReference>
<keyword evidence="1" id="KW-0596">Phosphopantetheine</keyword>
<dbReference type="Gene3D" id="3.40.50.720">
    <property type="entry name" value="NAD(P)-binding Rossmann-like Domain"/>
    <property type="match status" value="1"/>
</dbReference>
<dbReference type="SUPFAM" id="SSF51735">
    <property type="entry name" value="NAD(P)-binding Rossmann-fold domains"/>
    <property type="match status" value="1"/>
</dbReference>
<feature type="domain" description="Carrier" evidence="3">
    <location>
        <begin position="565"/>
        <end position="649"/>
    </location>
</feature>
<dbReference type="InterPro" id="IPR006162">
    <property type="entry name" value="Ppantetheine_attach_site"/>
</dbReference>
<dbReference type="InterPro" id="IPR051414">
    <property type="entry name" value="Adenylate-forming_Reductase"/>
</dbReference>
<dbReference type="OMA" id="KFVCYGG"/>
<dbReference type="Pfam" id="PF07993">
    <property type="entry name" value="NAD_binding_4"/>
    <property type="match status" value="1"/>
</dbReference>
<dbReference type="InterPro" id="IPR009081">
    <property type="entry name" value="PP-bd_ACP"/>
</dbReference>
<dbReference type="InterPro" id="IPR036736">
    <property type="entry name" value="ACP-like_sf"/>
</dbReference>
<dbReference type="OrthoDB" id="429813at2759"/>
<dbReference type="InterPro" id="IPR042099">
    <property type="entry name" value="ANL_N_sf"/>
</dbReference>
<dbReference type="Proteomes" id="UP000188318">
    <property type="component" value="Unassembled WGS sequence"/>
</dbReference>
<evidence type="ECO:0000259" key="3">
    <source>
        <dbReference type="PROSITE" id="PS50075"/>
    </source>
</evidence>
<dbReference type="Pfam" id="PF00501">
    <property type="entry name" value="AMP-binding"/>
    <property type="match status" value="1"/>
</dbReference>
<dbReference type="Pfam" id="PF00550">
    <property type="entry name" value="PP-binding"/>
    <property type="match status" value="1"/>
</dbReference>
<dbReference type="Gene3D" id="3.40.50.12780">
    <property type="entry name" value="N-terminal domain of ligase-like"/>
    <property type="match status" value="1"/>
</dbReference>
<dbReference type="STRING" id="602072.A0A1R3S1A7"/>
<dbReference type="InterPro" id="IPR036291">
    <property type="entry name" value="NAD(P)-bd_dom_sf"/>
</dbReference>
<dbReference type="AlphaFoldDB" id="A0A1R3S1A7"/>
<organism evidence="4 5">
    <name type="scientific">Aspergillus carbonarius (strain ITEM 5010)</name>
    <dbReference type="NCBI Taxonomy" id="602072"/>
    <lineage>
        <taxon>Eukaryota</taxon>
        <taxon>Fungi</taxon>
        <taxon>Dikarya</taxon>
        <taxon>Ascomycota</taxon>
        <taxon>Pezizomycotina</taxon>
        <taxon>Eurotiomycetes</taxon>
        <taxon>Eurotiomycetidae</taxon>
        <taxon>Eurotiales</taxon>
        <taxon>Aspergillaceae</taxon>
        <taxon>Aspergillus</taxon>
        <taxon>Aspergillus subgen. Circumdati</taxon>
    </lineage>
</organism>
<dbReference type="PROSITE" id="PS50075">
    <property type="entry name" value="CARRIER"/>
    <property type="match status" value="1"/>
</dbReference>
<dbReference type="SUPFAM" id="SSF47336">
    <property type="entry name" value="ACP-like"/>
    <property type="match status" value="1"/>
</dbReference>
<keyword evidence="2" id="KW-0597">Phosphoprotein</keyword>
<name>A0A1R3S1A7_ASPC5</name>
<evidence type="ECO:0000256" key="2">
    <source>
        <dbReference type="ARBA" id="ARBA00022553"/>
    </source>
</evidence>
<dbReference type="SUPFAM" id="SSF56801">
    <property type="entry name" value="Acetyl-CoA synthetase-like"/>
    <property type="match status" value="1"/>
</dbReference>
<evidence type="ECO:0000313" key="4">
    <source>
        <dbReference type="EMBL" id="OOG00535.1"/>
    </source>
</evidence>
<dbReference type="PROSITE" id="PS00012">
    <property type="entry name" value="PHOSPHOPANTETHEINE"/>
    <property type="match status" value="1"/>
</dbReference>
<dbReference type="VEuPathDB" id="FungiDB:ASPCADRAFT_136310"/>
<protein>
    <recommendedName>
        <fullName evidence="3">Carrier domain-containing protein</fullName>
    </recommendedName>
</protein>
<accession>A0A1R3S1A7</accession>
<dbReference type="Pfam" id="PF23562">
    <property type="entry name" value="AMP-binding_C_3"/>
    <property type="match status" value="1"/>
</dbReference>
<evidence type="ECO:0000256" key="1">
    <source>
        <dbReference type="ARBA" id="ARBA00022450"/>
    </source>
</evidence>
<reference evidence="5" key="1">
    <citation type="journal article" date="2017" name="Genome Biol.">
        <title>Comparative genomics reveals high biological diversity and specific adaptations in the industrially and medically important fungal genus Aspergillus.</title>
        <authorList>
            <person name="de Vries R.P."/>
            <person name="Riley R."/>
            <person name="Wiebenga A."/>
            <person name="Aguilar-Osorio G."/>
            <person name="Amillis S."/>
            <person name="Uchima C.A."/>
            <person name="Anderluh G."/>
            <person name="Asadollahi M."/>
            <person name="Askin M."/>
            <person name="Barry K."/>
            <person name="Battaglia E."/>
            <person name="Bayram O."/>
            <person name="Benocci T."/>
            <person name="Braus-Stromeyer S.A."/>
            <person name="Caldana C."/>
            <person name="Canovas D."/>
            <person name="Cerqueira G.C."/>
            <person name="Chen F."/>
            <person name="Chen W."/>
            <person name="Choi C."/>
            <person name="Clum A."/>
            <person name="Dos Santos R.A."/>
            <person name="Damasio A.R."/>
            <person name="Diallinas G."/>
            <person name="Emri T."/>
            <person name="Fekete E."/>
            <person name="Flipphi M."/>
            <person name="Freyberg S."/>
            <person name="Gallo A."/>
            <person name="Gournas C."/>
            <person name="Habgood R."/>
            <person name="Hainaut M."/>
            <person name="Harispe M.L."/>
            <person name="Henrissat B."/>
            <person name="Hilden K.S."/>
            <person name="Hope R."/>
            <person name="Hossain A."/>
            <person name="Karabika E."/>
            <person name="Karaffa L."/>
            <person name="Karanyi Z."/>
            <person name="Krasevec N."/>
            <person name="Kuo A."/>
            <person name="Kusch H."/>
            <person name="LaButti K."/>
            <person name="Lagendijk E.L."/>
            <person name="Lapidus A."/>
            <person name="Levasseur A."/>
            <person name="Lindquist E."/>
            <person name="Lipzen A."/>
            <person name="Logrieco A.F."/>
            <person name="MacCabe A."/>
            <person name="Maekelae M.R."/>
            <person name="Malavazi I."/>
            <person name="Melin P."/>
            <person name="Meyer V."/>
            <person name="Mielnichuk N."/>
            <person name="Miskei M."/>
            <person name="Molnar A.P."/>
            <person name="Mule G."/>
            <person name="Ngan C.Y."/>
            <person name="Orejas M."/>
            <person name="Orosz E."/>
            <person name="Ouedraogo J.P."/>
            <person name="Overkamp K.M."/>
            <person name="Park H.-S."/>
            <person name="Perrone G."/>
            <person name="Piumi F."/>
            <person name="Punt P.J."/>
            <person name="Ram A.F."/>
            <person name="Ramon A."/>
            <person name="Rauscher S."/>
            <person name="Record E."/>
            <person name="Riano-Pachon D.M."/>
            <person name="Robert V."/>
            <person name="Roehrig J."/>
            <person name="Ruller R."/>
            <person name="Salamov A."/>
            <person name="Salih N.S."/>
            <person name="Samson R.A."/>
            <person name="Sandor E."/>
            <person name="Sanguinetti M."/>
            <person name="Schuetze T."/>
            <person name="Sepcic K."/>
            <person name="Shelest E."/>
            <person name="Sherlock G."/>
            <person name="Sophianopoulou V."/>
            <person name="Squina F.M."/>
            <person name="Sun H."/>
            <person name="Susca A."/>
            <person name="Todd R.B."/>
            <person name="Tsang A."/>
            <person name="Unkles S.E."/>
            <person name="van de Wiele N."/>
            <person name="van Rossen-Uffink D."/>
            <person name="Oliveira J.V."/>
            <person name="Vesth T.C."/>
            <person name="Visser J."/>
            <person name="Yu J.-H."/>
            <person name="Zhou M."/>
            <person name="Andersen M.R."/>
            <person name="Archer D.B."/>
            <person name="Baker S.E."/>
            <person name="Benoit I."/>
            <person name="Brakhage A.A."/>
            <person name="Braus G.H."/>
            <person name="Fischer R."/>
            <person name="Frisvad J.C."/>
            <person name="Goldman G.H."/>
            <person name="Houbraken J."/>
            <person name="Oakley B."/>
            <person name="Pocsi I."/>
            <person name="Scazzocchio C."/>
            <person name="Seiboth B."/>
            <person name="vanKuyk P.A."/>
            <person name="Wortman J."/>
            <person name="Dyer P.S."/>
            <person name="Grigoriev I.V."/>
        </authorList>
    </citation>
    <scope>NUCLEOTIDE SEQUENCE [LARGE SCALE GENOMIC DNA]</scope>
    <source>
        <strain evidence="5">ITEM 5010</strain>
    </source>
</reference>
<dbReference type="InterPro" id="IPR013120">
    <property type="entry name" value="FAR_NAD-bd"/>
</dbReference>
<keyword evidence="5" id="KW-1185">Reference proteome</keyword>
<gene>
    <name evidence="4" type="ORF">ASPCADRAFT_136310</name>
</gene>
<dbReference type="PANTHER" id="PTHR43439">
    <property type="entry name" value="PHENYLACETATE-COENZYME A LIGASE"/>
    <property type="match status" value="1"/>
</dbReference>
<proteinExistence type="predicted"/>
<dbReference type="PANTHER" id="PTHR43439:SF2">
    <property type="entry name" value="ENZYME, PUTATIVE (JCVI)-RELATED"/>
    <property type="match status" value="1"/>
</dbReference>
<dbReference type="EMBL" id="KV907493">
    <property type="protein sequence ID" value="OOG00535.1"/>
    <property type="molecule type" value="Genomic_DNA"/>
</dbReference>
<evidence type="ECO:0000313" key="5">
    <source>
        <dbReference type="Proteomes" id="UP000188318"/>
    </source>
</evidence>
<dbReference type="InterPro" id="IPR000873">
    <property type="entry name" value="AMP-dep_synth/lig_dom"/>
</dbReference>
<sequence length="1060" mass="118008">MTIAKESAPVAASAPRRLLAAHVDAIAVMSPTRLFGLIPNGAHTAAGFREVTFEDLSRAVNVMAWWLKKHFGESKNETIAYIGNNDVRYIVLMLASHKTSYTLFLPSTRLPNNAYDHVFHATQTTRLLFGQEKQPLVSRLTGLSKAIPSLEVPSVAEMFSDSDPTGLLHHPWTPSFEEMENKAAFCIHSSGTTGMPKPVYLTHGFLGTVDYGAFIPRPEGRSLAFFNDLASVDPHPKDLTLSVTPYFHLMGLVSFFESIFHNIPFVASPDQPISVSFLIDILRHTRPTVTILPPSILEDMSQSDEALACLGQLKFICYGGAPLAPEVGAKLSQYTQLRTPIGSTEMGVISSLVPQRNEDWGYFEWSPVYQVDMQAIGDGLYELVIPRVENSRVMHGIFHTYPDLKEYRSRDLYVRHPHDPNLWRYHGRFDDVIVLSNGEKLNPISVEKVVEGHPSVHRALVIGQRRFQTCLLIEPSLDLATDAIDEPSFITSIWPLVQAANQTLPDYGQIMQHMIRLASPDKPFQLTAKGTTQRHAVNMAYAKEIDAIYAAQDEQQVGVRLPAEIDYESLRSYLQSIISSLTGRSEIFKDNDDLYALGLDSMRAIQLSKILRSSVKAHNGALDIERLNVQGLYANPTMEKLTSLLLEVLQARTTSIPVATRAERITKLICKYTDDLPVRSSTACDLPTRSTVILTGSTGSLGSYLLYSLLCDAQIAKVYCLNRTADAADRQSTGFDQKGLDTSLLADKSRVEFLHASFGKRHFGLEDAMYRGLLDSVDMVIHNAWKVNFNHPVSSFEDPHIQGVREFINFSLESRYNTHIAFVSSISTVAAWKPSANESMVPELPMETVDSALEQGYGESKYIGEMICLEASRRSKVPTSVLRVGQIAGPDSQLGLWNPHEWLPTLVKTSISMRKVPRDLGSFVVDWIAVDTLAKITLEILHHRRRAGTSAPRHAVFHLTNPGRAPWPYLIPAIQERYPVEEVSFTDWVDALGSEQDSSSDDLVEKPALKLLDFYRAIAGSTDSGPILSVERSKEASPAMASLQPVSLAQMTNWLNQWRF</sequence>